<gene>
    <name evidence="2" type="ORF">KSP40_PGU016737</name>
</gene>
<proteinExistence type="predicted"/>
<feature type="compositionally biased region" description="Basic residues" evidence="1">
    <location>
        <begin position="57"/>
        <end position="67"/>
    </location>
</feature>
<evidence type="ECO:0000313" key="3">
    <source>
        <dbReference type="Proteomes" id="UP001412067"/>
    </source>
</evidence>
<feature type="compositionally biased region" description="Polar residues" evidence="1">
    <location>
        <begin position="18"/>
        <end position="27"/>
    </location>
</feature>
<reference evidence="2 3" key="1">
    <citation type="journal article" date="2022" name="Nat. Plants">
        <title>Genomes of leafy and leafless Platanthera orchids illuminate the evolution of mycoheterotrophy.</title>
        <authorList>
            <person name="Li M.H."/>
            <person name="Liu K.W."/>
            <person name="Li Z."/>
            <person name="Lu H.C."/>
            <person name="Ye Q.L."/>
            <person name="Zhang D."/>
            <person name="Wang J.Y."/>
            <person name="Li Y.F."/>
            <person name="Zhong Z.M."/>
            <person name="Liu X."/>
            <person name="Yu X."/>
            <person name="Liu D.K."/>
            <person name="Tu X.D."/>
            <person name="Liu B."/>
            <person name="Hao Y."/>
            <person name="Liao X.Y."/>
            <person name="Jiang Y.T."/>
            <person name="Sun W.H."/>
            <person name="Chen J."/>
            <person name="Chen Y.Q."/>
            <person name="Ai Y."/>
            <person name="Zhai J.W."/>
            <person name="Wu S.S."/>
            <person name="Zhou Z."/>
            <person name="Hsiao Y.Y."/>
            <person name="Wu W.L."/>
            <person name="Chen Y.Y."/>
            <person name="Lin Y.F."/>
            <person name="Hsu J.L."/>
            <person name="Li C.Y."/>
            <person name="Wang Z.W."/>
            <person name="Zhao X."/>
            <person name="Zhong W.Y."/>
            <person name="Ma X.K."/>
            <person name="Ma L."/>
            <person name="Huang J."/>
            <person name="Chen G.Z."/>
            <person name="Huang M.Z."/>
            <person name="Huang L."/>
            <person name="Peng D.H."/>
            <person name="Luo Y.B."/>
            <person name="Zou S.Q."/>
            <person name="Chen S.P."/>
            <person name="Lan S."/>
            <person name="Tsai W.C."/>
            <person name="Van de Peer Y."/>
            <person name="Liu Z.J."/>
        </authorList>
    </citation>
    <scope>NUCLEOTIDE SEQUENCE [LARGE SCALE GENOMIC DNA]</scope>
    <source>
        <strain evidence="2">Lor288</strain>
    </source>
</reference>
<name>A0ABR2LR88_9ASPA</name>
<evidence type="ECO:0000256" key="1">
    <source>
        <dbReference type="SAM" id="MobiDB-lite"/>
    </source>
</evidence>
<feature type="region of interest" description="Disordered" evidence="1">
    <location>
        <begin position="1"/>
        <end position="67"/>
    </location>
</feature>
<keyword evidence="3" id="KW-1185">Reference proteome</keyword>
<accession>A0ABR2LR88</accession>
<dbReference type="EMBL" id="JBBWWR010000016">
    <property type="protein sequence ID" value="KAK8947789.1"/>
    <property type="molecule type" value="Genomic_DNA"/>
</dbReference>
<feature type="compositionally biased region" description="Polar residues" evidence="1">
    <location>
        <begin position="1"/>
        <end position="11"/>
    </location>
</feature>
<evidence type="ECO:0000313" key="2">
    <source>
        <dbReference type="EMBL" id="KAK8947789.1"/>
    </source>
</evidence>
<sequence>MPSSEDPSSAPSVACRLHSTNASSSAPKGSRSESRGTPGWQDSATSRLLTPSLGWPRQRRWRRSWRA</sequence>
<dbReference type="Proteomes" id="UP001412067">
    <property type="component" value="Unassembled WGS sequence"/>
</dbReference>
<comment type="caution">
    <text evidence="2">The sequence shown here is derived from an EMBL/GenBank/DDBJ whole genome shotgun (WGS) entry which is preliminary data.</text>
</comment>
<protein>
    <submittedName>
        <fullName evidence="2">Uncharacterized protein</fullName>
    </submittedName>
</protein>
<feature type="compositionally biased region" description="Polar residues" evidence="1">
    <location>
        <begin position="40"/>
        <end position="49"/>
    </location>
</feature>
<organism evidence="2 3">
    <name type="scientific">Platanthera guangdongensis</name>
    <dbReference type="NCBI Taxonomy" id="2320717"/>
    <lineage>
        <taxon>Eukaryota</taxon>
        <taxon>Viridiplantae</taxon>
        <taxon>Streptophyta</taxon>
        <taxon>Embryophyta</taxon>
        <taxon>Tracheophyta</taxon>
        <taxon>Spermatophyta</taxon>
        <taxon>Magnoliopsida</taxon>
        <taxon>Liliopsida</taxon>
        <taxon>Asparagales</taxon>
        <taxon>Orchidaceae</taxon>
        <taxon>Orchidoideae</taxon>
        <taxon>Orchideae</taxon>
        <taxon>Orchidinae</taxon>
        <taxon>Platanthera</taxon>
    </lineage>
</organism>